<evidence type="ECO:0000313" key="9">
    <source>
        <dbReference type="Proteomes" id="UP000276260"/>
    </source>
</evidence>
<comment type="caution">
    <text evidence="8">The sequence shown here is derived from an EMBL/GenBank/DDBJ whole genome shotgun (WGS) entry which is preliminary data.</text>
</comment>
<keyword evidence="4 6" id="KW-0975">Bacterial flagellum</keyword>
<comment type="similarity">
    <text evidence="2 6">Belongs to the flagella basal body rod proteins family.</text>
</comment>
<comment type="function">
    <text evidence="5 6">Structural component of flagellum, the bacterial motility apparatus. Part of the rod structure of flagellar basal body.</text>
</comment>
<reference evidence="8 9" key="1">
    <citation type="submission" date="2018-11" db="EMBL/GenBank/DDBJ databases">
        <title>Draft genome analysis of Rheinheimera mesophila isolated from an industrial waste site.</title>
        <authorList>
            <person name="Yu Q."/>
            <person name="Qi Y."/>
            <person name="Zhang H."/>
            <person name="Lu Y."/>
            <person name="Pu J."/>
        </authorList>
    </citation>
    <scope>NUCLEOTIDE SEQUENCE [LARGE SCALE GENOMIC DNA]</scope>
    <source>
        <strain evidence="8 9">IITR13</strain>
    </source>
</reference>
<dbReference type="Pfam" id="PF00460">
    <property type="entry name" value="Flg_bb_rod"/>
    <property type="match status" value="1"/>
</dbReference>
<dbReference type="EMBL" id="RRCF01000003">
    <property type="protein sequence ID" value="RRJ20261.1"/>
    <property type="molecule type" value="Genomic_DNA"/>
</dbReference>
<organism evidence="8 9">
    <name type="scientific">Rheinheimera mesophila</name>
    <dbReference type="NCBI Taxonomy" id="1547515"/>
    <lineage>
        <taxon>Bacteria</taxon>
        <taxon>Pseudomonadati</taxon>
        <taxon>Pseudomonadota</taxon>
        <taxon>Gammaproteobacteria</taxon>
        <taxon>Chromatiales</taxon>
        <taxon>Chromatiaceae</taxon>
        <taxon>Rheinheimera</taxon>
    </lineage>
</organism>
<protein>
    <recommendedName>
        <fullName evidence="3 6">Flagellar basal body rod protein FlgB</fullName>
    </recommendedName>
</protein>
<evidence type="ECO:0000256" key="3">
    <source>
        <dbReference type="ARBA" id="ARBA00014376"/>
    </source>
</evidence>
<evidence type="ECO:0000256" key="1">
    <source>
        <dbReference type="ARBA" id="ARBA00004117"/>
    </source>
</evidence>
<dbReference type="InterPro" id="IPR006300">
    <property type="entry name" value="FlgB"/>
</dbReference>
<proteinExistence type="inferred from homology"/>
<dbReference type="Proteomes" id="UP000276260">
    <property type="component" value="Unassembled WGS sequence"/>
</dbReference>
<evidence type="ECO:0000313" key="8">
    <source>
        <dbReference type="EMBL" id="RRJ20261.1"/>
    </source>
</evidence>
<comment type="subcellular location">
    <subcellularLocation>
        <location evidence="1 6">Bacterial flagellum basal body</location>
    </subcellularLocation>
</comment>
<keyword evidence="8" id="KW-0282">Flagellum</keyword>
<dbReference type="OrthoDB" id="9788334at2"/>
<evidence type="ECO:0000256" key="6">
    <source>
        <dbReference type="PIRNR" id="PIRNR002889"/>
    </source>
</evidence>
<keyword evidence="8" id="KW-0969">Cilium</keyword>
<evidence type="ECO:0000256" key="5">
    <source>
        <dbReference type="ARBA" id="ARBA00024934"/>
    </source>
</evidence>
<dbReference type="GO" id="GO:0030694">
    <property type="term" value="C:bacterial-type flagellum basal body, rod"/>
    <property type="evidence" value="ECO:0007669"/>
    <property type="project" value="InterPro"/>
</dbReference>
<accession>A0A3P3QGP9</accession>
<comment type="subunit">
    <text evidence="6">The basal body constitutes a major portion of the flagellar organelle and consists of a number of rings mounted on a central rod.</text>
</comment>
<evidence type="ECO:0000259" key="7">
    <source>
        <dbReference type="Pfam" id="PF00460"/>
    </source>
</evidence>
<evidence type="ECO:0000256" key="2">
    <source>
        <dbReference type="ARBA" id="ARBA00009677"/>
    </source>
</evidence>
<gene>
    <name evidence="8" type="primary">flgB</name>
    <name evidence="8" type="ORF">EIK76_12100</name>
</gene>
<feature type="domain" description="Flagellar basal body rod protein N-terminal" evidence="7">
    <location>
        <begin position="19"/>
        <end position="39"/>
    </location>
</feature>
<dbReference type="AlphaFoldDB" id="A0A3P3QGP9"/>
<evidence type="ECO:0000256" key="4">
    <source>
        <dbReference type="ARBA" id="ARBA00023143"/>
    </source>
</evidence>
<keyword evidence="9" id="KW-1185">Reference proteome</keyword>
<keyword evidence="8" id="KW-0966">Cell projection</keyword>
<sequence length="125" mass="13905">MMEFFNKALGVHPFSLQLRLDRAEIISGNLANVDTPGFKARDLDYQSILQRIESDLTSPYGASMNASDVRDELKYRVPFQPSVDGNTAELSVEQANFAANSMDFQTSLTFLNMKISGLHKAIKGE</sequence>
<dbReference type="NCBIfam" id="TIGR01396">
    <property type="entry name" value="FlgB"/>
    <property type="match status" value="1"/>
</dbReference>
<dbReference type="GO" id="GO:0071973">
    <property type="term" value="P:bacterial-type flagellum-dependent cell motility"/>
    <property type="evidence" value="ECO:0007669"/>
    <property type="project" value="InterPro"/>
</dbReference>
<dbReference type="InterPro" id="IPR001444">
    <property type="entry name" value="Flag_bb_rod_N"/>
</dbReference>
<name>A0A3P3QGP9_9GAMM</name>
<dbReference type="PIRSF" id="PIRSF002889">
    <property type="entry name" value="Rod_FlgB"/>
    <property type="match status" value="1"/>
</dbReference>